<reference evidence="1 3" key="1">
    <citation type="submission" date="2015-09" db="EMBL/GenBank/DDBJ databases">
        <title>Identification and resolution of microdiversity through metagenomic sequencing of parallel consortia.</title>
        <authorList>
            <person name="Nelson W.C."/>
            <person name="Romine M.F."/>
            <person name="Lindemann S.R."/>
        </authorList>
    </citation>
    <scope>NUCLEOTIDE SEQUENCE [LARGE SCALE GENOMIC DNA]</scope>
    <source>
        <strain evidence="1">HL-109</strain>
    </source>
</reference>
<dbReference type="Proteomes" id="UP000182800">
    <property type="component" value="Unassembled WGS sequence"/>
</dbReference>
<evidence type="ECO:0000313" key="3">
    <source>
        <dbReference type="Proteomes" id="UP000050497"/>
    </source>
</evidence>
<name>A0A0P7Y9H8_9HYPH</name>
<organism evidence="1 3">
    <name type="scientific">Saliniramus fredricksonii</name>
    <dbReference type="NCBI Taxonomy" id="1653334"/>
    <lineage>
        <taxon>Bacteria</taxon>
        <taxon>Pseudomonadati</taxon>
        <taxon>Pseudomonadota</taxon>
        <taxon>Alphaproteobacteria</taxon>
        <taxon>Hyphomicrobiales</taxon>
        <taxon>Salinarimonadaceae</taxon>
        <taxon>Saliniramus</taxon>
    </lineage>
</organism>
<dbReference type="EMBL" id="FMBM01000001">
    <property type="protein sequence ID" value="SCC79554.1"/>
    <property type="molecule type" value="Genomic_DNA"/>
</dbReference>
<dbReference type="InterPro" id="IPR015000">
    <property type="entry name" value="EipB-like"/>
</dbReference>
<keyword evidence="4" id="KW-1185">Reference proteome</keyword>
<evidence type="ECO:0000313" key="1">
    <source>
        <dbReference type="EMBL" id="KPQ10741.1"/>
    </source>
</evidence>
<evidence type="ECO:0000313" key="2">
    <source>
        <dbReference type="EMBL" id="SCC79554.1"/>
    </source>
</evidence>
<accession>A0A0P7Y9H8</accession>
<protein>
    <recommendedName>
        <fullName evidence="5">DUF1849 family protein</fullName>
    </recommendedName>
</protein>
<dbReference type="AlphaFoldDB" id="A0A0P7Y9H8"/>
<proteinExistence type="predicted"/>
<dbReference type="Pfam" id="PF08904">
    <property type="entry name" value="EipB_like"/>
    <property type="match status" value="1"/>
</dbReference>
<sequence>MSVSLPSRGSSPLLSRSARIAIAAAMLGGALVAPSGAWSAPQEAVALASHRAVYDLSLLRGGGDVIDAEGRIVYEFVGSACEGYTTNVRQLTTLIGEAGAMTLDTNVTTFEDGEAGAFSFHTRTLLDGMPTMRTQGEAEIIDGGLRILLEEPRSDEVMHAEAPAFPAQHIIAILDAAQGGEAILESALFDGGDEGDDIHDTLAVIGAPLGPDEGSAFSRLTRTQRWRVTLSYFDRGEAGDGMPGYVAGFDLHENGVTTDLTMDFGDFALAGTMTSIEFLETGPCP</sequence>
<dbReference type="EMBL" id="LJSX01000013">
    <property type="protein sequence ID" value="KPQ10741.1"/>
    <property type="molecule type" value="Genomic_DNA"/>
</dbReference>
<dbReference type="STRING" id="1653334.GA0071312_0977"/>
<dbReference type="Proteomes" id="UP000050497">
    <property type="component" value="Unassembled WGS sequence"/>
</dbReference>
<evidence type="ECO:0008006" key="5">
    <source>
        <dbReference type="Google" id="ProtNLM"/>
    </source>
</evidence>
<dbReference type="RefSeq" id="WP_074443813.1">
    <property type="nucleotide sequence ID" value="NZ_FMBM01000001.1"/>
</dbReference>
<evidence type="ECO:0000313" key="4">
    <source>
        <dbReference type="Proteomes" id="UP000182800"/>
    </source>
</evidence>
<gene>
    <name evidence="2" type="ORF">GA0071312_0977</name>
    <name evidence="1" type="ORF">HLUCCO17_09805</name>
</gene>
<reference evidence="2 4" key="2">
    <citation type="submission" date="2016-08" db="EMBL/GenBank/DDBJ databases">
        <authorList>
            <person name="Varghese N."/>
            <person name="Submissions Spin"/>
        </authorList>
    </citation>
    <scope>NUCLEOTIDE SEQUENCE [LARGE SCALE GENOMIC DNA]</scope>
    <source>
        <strain evidence="2 4">HL-109</strain>
    </source>
</reference>
<comment type="caution">
    <text evidence="1">The sequence shown here is derived from an EMBL/GenBank/DDBJ whole genome shotgun (WGS) entry which is preliminary data.</text>
</comment>